<dbReference type="PROSITE" id="PS50125">
    <property type="entry name" value="GUANYLATE_CYCLASE_2"/>
    <property type="match status" value="1"/>
</dbReference>
<feature type="transmembrane region" description="Helical" evidence="2">
    <location>
        <begin position="390"/>
        <end position="408"/>
    </location>
</feature>
<dbReference type="STRING" id="766136.BHF68_05875"/>
<feature type="domain" description="Guanylate cyclase" evidence="3">
    <location>
        <begin position="677"/>
        <end position="799"/>
    </location>
</feature>
<dbReference type="InterPro" id="IPR011042">
    <property type="entry name" value="6-blade_b-propeller_TolB-like"/>
</dbReference>
<protein>
    <recommendedName>
        <fullName evidence="7">HAMP domain-containing protein</fullName>
    </recommendedName>
</protein>
<dbReference type="Pfam" id="PF00211">
    <property type="entry name" value="Guanylate_cyc"/>
    <property type="match status" value="1"/>
</dbReference>
<dbReference type="EMBL" id="MIJE01000022">
    <property type="protein sequence ID" value="OEF97123.1"/>
    <property type="molecule type" value="Genomic_DNA"/>
</dbReference>
<dbReference type="RefSeq" id="WP_069643169.1">
    <property type="nucleotide sequence ID" value="NZ_MIJE01000022.1"/>
</dbReference>
<keyword evidence="2" id="KW-0472">Membrane</keyword>
<dbReference type="AlphaFoldDB" id="A0A1E5G2L0"/>
<dbReference type="SUPFAM" id="SSF101898">
    <property type="entry name" value="NHL repeat"/>
    <property type="match status" value="1"/>
</dbReference>
<dbReference type="Pfam" id="PF00672">
    <property type="entry name" value="HAMP"/>
    <property type="match status" value="1"/>
</dbReference>
<evidence type="ECO:0000259" key="3">
    <source>
        <dbReference type="PROSITE" id="PS50125"/>
    </source>
</evidence>
<keyword evidence="2" id="KW-1133">Transmembrane helix</keyword>
<dbReference type="CDD" id="cd06225">
    <property type="entry name" value="HAMP"/>
    <property type="match status" value="1"/>
</dbReference>
<comment type="caution">
    <text evidence="5">The sequence shown here is derived from an EMBL/GenBank/DDBJ whole genome shotgun (WGS) entry which is preliminary data.</text>
</comment>
<dbReference type="InterPro" id="IPR029787">
    <property type="entry name" value="Nucleotide_cyclase"/>
</dbReference>
<dbReference type="InterPro" id="IPR050697">
    <property type="entry name" value="Adenylyl/Guanylyl_Cyclase_3/4"/>
</dbReference>
<dbReference type="CDD" id="cd07302">
    <property type="entry name" value="CHD"/>
    <property type="match status" value="1"/>
</dbReference>
<organism evidence="5 6">
    <name type="scientific">Desulfuribacillus alkaliarsenatis</name>
    <dbReference type="NCBI Taxonomy" id="766136"/>
    <lineage>
        <taxon>Bacteria</taxon>
        <taxon>Bacillati</taxon>
        <taxon>Bacillota</taxon>
        <taxon>Desulfuribacillia</taxon>
        <taxon>Desulfuribacillales</taxon>
        <taxon>Desulfuribacillaceae</taxon>
        <taxon>Desulfuribacillus</taxon>
    </lineage>
</organism>
<dbReference type="SUPFAM" id="SSF55073">
    <property type="entry name" value="Nucleotide cyclase"/>
    <property type="match status" value="1"/>
</dbReference>
<evidence type="ECO:0000259" key="4">
    <source>
        <dbReference type="PROSITE" id="PS50885"/>
    </source>
</evidence>
<dbReference type="PROSITE" id="PS50885">
    <property type="entry name" value="HAMP"/>
    <property type="match status" value="1"/>
</dbReference>
<dbReference type="PANTHER" id="PTHR43081">
    <property type="entry name" value="ADENYLATE CYCLASE, TERMINAL-DIFFERENTIATION SPECIFIC-RELATED"/>
    <property type="match status" value="1"/>
</dbReference>
<dbReference type="GO" id="GO:0004016">
    <property type="term" value="F:adenylate cyclase activity"/>
    <property type="evidence" value="ECO:0007669"/>
    <property type="project" value="UniProtKB-ARBA"/>
</dbReference>
<dbReference type="Gene3D" id="3.30.70.1230">
    <property type="entry name" value="Nucleotide cyclase"/>
    <property type="match status" value="1"/>
</dbReference>
<evidence type="ECO:0000256" key="2">
    <source>
        <dbReference type="SAM" id="Phobius"/>
    </source>
</evidence>
<keyword evidence="6" id="KW-1185">Reference proteome</keyword>
<name>A0A1E5G2L0_9FIRM</name>
<feature type="transmembrane region" description="Helical" evidence="2">
    <location>
        <begin position="355"/>
        <end position="378"/>
    </location>
</feature>
<comment type="similarity">
    <text evidence="1">Belongs to the adenylyl cyclase class-3 family.</text>
</comment>
<dbReference type="GO" id="GO:0006171">
    <property type="term" value="P:cAMP biosynthetic process"/>
    <property type="evidence" value="ECO:0007669"/>
    <property type="project" value="TreeGrafter"/>
</dbReference>
<gene>
    <name evidence="5" type="ORF">BHF68_05875</name>
</gene>
<evidence type="ECO:0000313" key="6">
    <source>
        <dbReference type="Proteomes" id="UP000094296"/>
    </source>
</evidence>
<evidence type="ECO:0000256" key="1">
    <source>
        <dbReference type="ARBA" id="ARBA00005381"/>
    </source>
</evidence>
<dbReference type="GO" id="GO:0035556">
    <property type="term" value="P:intracellular signal transduction"/>
    <property type="evidence" value="ECO:0007669"/>
    <property type="project" value="InterPro"/>
</dbReference>
<feature type="domain" description="HAMP" evidence="4">
    <location>
        <begin position="585"/>
        <end position="637"/>
    </location>
</feature>
<evidence type="ECO:0008006" key="7">
    <source>
        <dbReference type="Google" id="ProtNLM"/>
    </source>
</evidence>
<dbReference type="Gene3D" id="2.120.10.30">
    <property type="entry name" value="TolB, C-terminal domain"/>
    <property type="match status" value="1"/>
</dbReference>
<dbReference type="PANTHER" id="PTHR43081:SF1">
    <property type="entry name" value="ADENYLATE CYCLASE, TERMINAL-DIFFERENTIATION SPECIFIC"/>
    <property type="match status" value="1"/>
</dbReference>
<dbReference type="SUPFAM" id="SSF158472">
    <property type="entry name" value="HAMP domain-like"/>
    <property type="match status" value="1"/>
</dbReference>
<dbReference type="Proteomes" id="UP000094296">
    <property type="component" value="Unassembled WGS sequence"/>
</dbReference>
<dbReference type="SMART" id="SM00304">
    <property type="entry name" value="HAMP"/>
    <property type="match status" value="1"/>
</dbReference>
<keyword evidence="2" id="KW-0812">Transmembrane</keyword>
<dbReference type="OrthoDB" id="337251at2"/>
<dbReference type="GO" id="GO:0016020">
    <property type="term" value="C:membrane"/>
    <property type="evidence" value="ECO:0007669"/>
    <property type="project" value="InterPro"/>
</dbReference>
<dbReference type="InterPro" id="IPR003660">
    <property type="entry name" value="HAMP_dom"/>
</dbReference>
<evidence type="ECO:0000313" key="5">
    <source>
        <dbReference type="EMBL" id="OEF97123.1"/>
    </source>
</evidence>
<sequence>MKKKSIIAAVIMSVLLSFSLSWFIKDQIDIQLSGKQGLVITDLQAINHVIDFYVDSRGNYYYLDYNQKNTYLYKVSNTGEQLFKKKLPTQFDGKQQFYTKIVVDEKDQIYLTVVVAGKKDRIIEREWIRKFDADGSNPREIFEIVHTEEKKMDNPFSASSGRLIQLQYFNNKLYVFDQENFNEIALYSLDLGTNNLRVEKEKILRLDSNLLREIIITAREEIYLLNRHADIYRISSADYSVEKVNTSYNGNERVIPHTISSDEEGFVYFTDVYNEYIVKINPHTLTAGPVFQLSEKIDGTGSVELGDLRNIKKFSSGQLSGHTHFGLDGNALATYYPNQTGTMIDRVQISAINAFFTYGVWFLGIIIASFLIVISVNIFRGKLGLVAKQIMIFVPIFLIVMFALILYLTNEAKQATIDAEYEKLTTVVEKTAKLMDGDLFTSINMPAEDFGEDFMEIVRQVNVGDGVIYYITYLIENGQIYVAVSNSFQSYTPIEYIFDAKTAQSYYDTLAHDKTTPETTMDSLGEWMFAMTTIKDSKGNIVGILEHGMDAGQIDEDINAAARQLTLLMVGIALTIALAYLIMLKYSLRALSILKTSVAEVASGQWDTKVDIRTKDEFRDIGQAFNRMSDHIQDHIKEITQLNKAYVKFVPEEIFKLLGKKSILDVKLGEQVTADMTMMFVNLRNIEEQTKLMDKQENYQFVNQVLEIIVKTVSENNGVVERFEGAGAISLFKNKAEDALLAGLRIMEEINLYNEQHKQHIQVGISINTGPVLLGIVGHEERMATTVISDELTNTYALETISAKTGANLLVAASTFTLLDKSETYSYRYIGKVQDKNSSKSIELYEFLDSYAPDVRNSKRMTRDMLELGVRLYQAGDFIEARKQFIRVIRADRNDQLAKTYLFLCEKYNQQSADNHEGILEYF</sequence>
<proteinExistence type="inferred from homology"/>
<dbReference type="InterPro" id="IPR001054">
    <property type="entry name" value="A/G_cyclase"/>
</dbReference>
<accession>A0A1E5G2L0</accession>
<reference evidence="5 6" key="1">
    <citation type="submission" date="2016-09" db="EMBL/GenBank/DDBJ databases">
        <title>Draft genome sequence for the type strain of Desulfuribacillus alkaliarsenatis AHT28, an obligately anaerobic, sulfidogenic bacterium isolated from Russian soda lake sediments.</title>
        <authorList>
            <person name="Abin C.A."/>
            <person name="Hollibaugh J.T."/>
        </authorList>
    </citation>
    <scope>NUCLEOTIDE SEQUENCE [LARGE SCALE GENOMIC DNA]</scope>
    <source>
        <strain evidence="5 6">AHT28</strain>
    </source>
</reference>
<dbReference type="Gene3D" id="6.10.340.10">
    <property type="match status" value="1"/>
</dbReference>
<feature type="transmembrane region" description="Helical" evidence="2">
    <location>
        <begin position="565"/>
        <end position="584"/>
    </location>
</feature>